<keyword evidence="7" id="KW-0625">Polysaccharide transport</keyword>
<keyword evidence="4 9" id="KW-1003">Cell membrane</keyword>
<keyword evidence="6 9" id="KW-1133">Transmembrane helix</keyword>
<gene>
    <name evidence="11" type="ORF">CQ14_22570</name>
</gene>
<dbReference type="PANTHER" id="PTHR30413:SF10">
    <property type="entry name" value="CAPSULE POLYSACCHARIDE EXPORT INNER-MEMBRANE PROTEIN CTRC"/>
    <property type="match status" value="1"/>
</dbReference>
<protein>
    <recommendedName>
        <fullName evidence="9">Transport permease protein</fullName>
    </recommendedName>
</protein>
<dbReference type="InterPro" id="IPR047817">
    <property type="entry name" value="ABC2_TM_bact-type"/>
</dbReference>
<evidence type="ECO:0000256" key="5">
    <source>
        <dbReference type="ARBA" id="ARBA00022692"/>
    </source>
</evidence>
<evidence type="ECO:0000256" key="8">
    <source>
        <dbReference type="ARBA" id="ARBA00023136"/>
    </source>
</evidence>
<accession>A0A0R3N1P3</accession>
<dbReference type="GO" id="GO:0015920">
    <property type="term" value="P:lipopolysaccharide transport"/>
    <property type="evidence" value="ECO:0007669"/>
    <property type="project" value="TreeGrafter"/>
</dbReference>
<name>A0A0R3N1P3_9BRAD</name>
<dbReference type="RefSeq" id="WP_057858866.1">
    <property type="nucleotide sequence ID" value="NZ_LLYB01000066.1"/>
</dbReference>
<evidence type="ECO:0000256" key="7">
    <source>
        <dbReference type="ARBA" id="ARBA00023047"/>
    </source>
</evidence>
<comment type="caution">
    <text evidence="11">The sequence shown here is derived from an EMBL/GenBank/DDBJ whole genome shotgun (WGS) entry which is preliminary data.</text>
</comment>
<organism evidence="11 12">
    <name type="scientific">Bradyrhizobium lablabi</name>
    <dbReference type="NCBI Taxonomy" id="722472"/>
    <lineage>
        <taxon>Bacteria</taxon>
        <taxon>Pseudomonadati</taxon>
        <taxon>Pseudomonadota</taxon>
        <taxon>Alphaproteobacteria</taxon>
        <taxon>Hyphomicrobiales</taxon>
        <taxon>Nitrobacteraceae</taxon>
        <taxon>Bradyrhizobium</taxon>
    </lineage>
</organism>
<feature type="transmembrane region" description="Helical" evidence="9">
    <location>
        <begin position="171"/>
        <end position="190"/>
    </location>
</feature>
<dbReference type="PROSITE" id="PS51012">
    <property type="entry name" value="ABC_TM2"/>
    <property type="match status" value="1"/>
</dbReference>
<evidence type="ECO:0000256" key="1">
    <source>
        <dbReference type="ARBA" id="ARBA00004651"/>
    </source>
</evidence>
<evidence type="ECO:0000313" key="11">
    <source>
        <dbReference type="EMBL" id="KRR23824.1"/>
    </source>
</evidence>
<evidence type="ECO:0000256" key="6">
    <source>
        <dbReference type="ARBA" id="ARBA00022989"/>
    </source>
</evidence>
<dbReference type="Pfam" id="PF01061">
    <property type="entry name" value="ABC2_membrane"/>
    <property type="match status" value="1"/>
</dbReference>
<dbReference type="Proteomes" id="UP000051660">
    <property type="component" value="Unassembled WGS sequence"/>
</dbReference>
<evidence type="ECO:0000256" key="2">
    <source>
        <dbReference type="ARBA" id="ARBA00007783"/>
    </source>
</evidence>
<feature type="transmembrane region" description="Helical" evidence="9">
    <location>
        <begin position="110"/>
        <end position="131"/>
    </location>
</feature>
<evidence type="ECO:0000256" key="9">
    <source>
        <dbReference type="RuleBase" id="RU361157"/>
    </source>
</evidence>
<keyword evidence="8 9" id="KW-0472">Membrane</keyword>
<dbReference type="GO" id="GO:0140359">
    <property type="term" value="F:ABC-type transporter activity"/>
    <property type="evidence" value="ECO:0007669"/>
    <property type="project" value="InterPro"/>
</dbReference>
<feature type="transmembrane region" description="Helical" evidence="9">
    <location>
        <begin position="31"/>
        <end position="57"/>
    </location>
</feature>
<reference evidence="11 12" key="1">
    <citation type="submission" date="2014-03" db="EMBL/GenBank/DDBJ databases">
        <title>Bradyrhizobium valentinum sp. nov., isolated from effective nodules of Lupinus mariae-josephae, a lupine endemic of basic-lime soils in Eastern Spain.</title>
        <authorList>
            <person name="Duran D."/>
            <person name="Rey L."/>
            <person name="Navarro A."/>
            <person name="Busquets A."/>
            <person name="Imperial J."/>
            <person name="Ruiz-Argueso T."/>
        </authorList>
    </citation>
    <scope>NUCLEOTIDE SEQUENCE [LARGE SCALE GENOMIC DNA]</scope>
    <source>
        <strain evidence="11 12">CCBAU 23086</strain>
    </source>
</reference>
<evidence type="ECO:0000313" key="12">
    <source>
        <dbReference type="Proteomes" id="UP000051660"/>
    </source>
</evidence>
<proteinExistence type="inferred from homology"/>
<comment type="similarity">
    <text evidence="2 9">Belongs to the ABC-2 integral membrane protein family.</text>
</comment>
<sequence>MTPYVLGIYESRYFWTHLAFSDLRSKWRRSFLGVAWSVVQPLGMTVLLAIVFGRIFHQNIIEFAPYILSGMITWDFFMATLIGGSLSFVQADAYIKQYRHPLAIYTLRTTLTNLMVWMMASLSLIGWVLIVKPQSFGWSWLAAILVFPFAALMAWPLATCLAYVAARFRDLPHALGLILQAMYFVSPIYFEAKLFRDGGLDALVDYNPIYHLLEIVRAPLLRGEWPTAANFAICGIAVVVFSALAILIGRSTERKVIFYL</sequence>
<keyword evidence="7" id="KW-0762">Sugar transport</keyword>
<dbReference type="GO" id="GO:0005886">
    <property type="term" value="C:plasma membrane"/>
    <property type="evidence" value="ECO:0007669"/>
    <property type="project" value="UniProtKB-SubCell"/>
</dbReference>
<dbReference type="GO" id="GO:0015774">
    <property type="term" value="P:polysaccharide transport"/>
    <property type="evidence" value="ECO:0007669"/>
    <property type="project" value="UniProtKB-KW"/>
</dbReference>
<comment type="subcellular location">
    <subcellularLocation>
        <location evidence="9">Cell inner membrane</location>
        <topology evidence="9">Multi-pass membrane protein</topology>
    </subcellularLocation>
    <subcellularLocation>
        <location evidence="1">Cell membrane</location>
        <topology evidence="1">Multi-pass membrane protein</topology>
    </subcellularLocation>
</comment>
<feature type="transmembrane region" description="Helical" evidence="9">
    <location>
        <begin position="137"/>
        <end position="164"/>
    </location>
</feature>
<feature type="transmembrane region" description="Helical" evidence="9">
    <location>
        <begin position="228"/>
        <end position="248"/>
    </location>
</feature>
<feature type="domain" description="ABC transmembrane type-2" evidence="10">
    <location>
        <begin position="32"/>
        <end position="252"/>
    </location>
</feature>
<dbReference type="OrthoDB" id="9796017at2"/>
<evidence type="ECO:0000256" key="3">
    <source>
        <dbReference type="ARBA" id="ARBA00022448"/>
    </source>
</evidence>
<feature type="transmembrane region" description="Helical" evidence="9">
    <location>
        <begin position="63"/>
        <end position="89"/>
    </location>
</feature>
<dbReference type="InterPro" id="IPR013525">
    <property type="entry name" value="ABC2_TM"/>
</dbReference>
<dbReference type="PANTHER" id="PTHR30413">
    <property type="entry name" value="INNER MEMBRANE TRANSPORT PERMEASE"/>
    <property type="match status" value="1"/>
</dbReference>
<dbReference type="EMBL" id="LLYB01000066">
    <property type="protein sequence ID" value="KRR23824.1"/>
    <property type="molecule type" value="Genomic_DNA"/>
</dbReference>
<evidence type="ECO:0000256" key="4">
    <source>
        <dbReference type="ARBA" id="ARBA00022475"/>
    </source>
</evidence>
<dbReference type="AlphaFoldDB" id="A0A0R3N1P3"/>
<keyword evidence="3 9" id="KW-0813">Transport</keyword>
<evidence type="ECO:0000259" key="10">
    <source>
        <dbReference type="PROSITE" id="PS51012"/>
    </source>
</evidence>
<keyword evidence="5 9" id="KW-0812">Transmembrane</keyword>